<dbReference type="RefSeq" id="WP_074978915.1">
    <property type="nucleotide sequence ID" value="NZ_FPAG01000006.1"/>
</dbReference>
<sequence>MRKLFITLIILSTSSTLLSQEKEKEKNIGTEVVNVVKPYSPTLSDAFKIKETPRLDDSVTAAKKKISYNIFSVPVASTFVPAKGKATGLKRAPRESVYNSYASLAVGNYNNATADFYTSRALNRDETLDFSLNHHSSQGGIDGVELDDKFFKTKLAAAYNRDDRYIDWGVEGGFSHQLYNWYGVPLGFYDESTLNSIDEKQSYYTANLGADLVIEDSFFTGGDVSLRYFFDAFSSGESNIVLNPKFELPVGEEWINLNLSLDYLNGKFDRNYYTTEQLKYSNLITKASPNLVILKDDLTVNLGATVAYKFDIENSDSDIYFYPNITASYRLVQEYVTVYGGLEGDLKQNSYHGFQEENPYISPTLNILPTDKTYDGYVGVKGKFLPNLSYNLRGSYINESNKPLFAMNPETGTINYNTEGYAYANSFGLIYDDITTISVFGEISVDVNRDFQLGINAEILDYNTDDEEEAWNLPSIKGSLFMDYQINNKWFLGANIFYTGERSGLFRQDTGTNPGETFNMQVVDLDSFFDINAKAGYRINDQFSVYLKANNIANNEYTRWSNYMVQGFQVLAGVSYKFDM</sequence>
<dbReference type="GO" id="GO:0009279">
    <property type="term" value="C:cell outer membrane"/>
    <property type="evidence" value="ECO:0007669"/>
    <property type="project" value="UniProtKB-SubCell"/>
</dbReference>
<evidence type="ECO:0000256" key="3">
    <source>
        <dbReference type="ARBA" id="ARBA00022452"/>
    </source>
</evidence>
<evidence type="ECO:0008006" key="10">
    <source>
        <dbReference type="Google" id="ProtNLM"/>
    </source>
</evidence>
<keyword evidence="4" id="KW-0812">Transmembrane</keyword>
<dbReference type="PANTHER" id="PTHR30069">
    <property type="entry name" value="TONB-DEPENDENT OUTER MEMBRANE RECEPTOR"/>
    <property type="match status" value="1"/>
</dbReference>
<keyword evidence="6" id="KW-0472">Membrane</keyword>
<dbReference type="GO" id="GO:0015344">
    <property type="term" value="F:siderophore uptake transmembrane transporter activity"/>
    <property type="evidence" value="ECO:0007669"/>
    <property type="project" value="TreeGrafter"/>
</dbReference>
<keyword evidence="5" id="KW-0732">Signal</keyword>
<dbReference type="AlphaFoldDB" id="A0A1I6U191"/>
<dbReference type="EMBL" id="FPAG01000006">
    <property type="protein sequence ID" value="SFS95185.1"/>
    <property type="molecule type" value="Genomic_DNA"/>
</dbReference>
<dbReference type="OrthoDB" id="1264254at2"/>
<keyword evidence="7" id="KW-0998">Cell outer membrane</keyword>
<proteinExistence type="predicted"/>
<dbReference type="InterPro" id="IPR036942">
    <property type="entry name" value="Beta-barrel_TonB_sf"/>
</dbReference>
<gene>
    <name evidence="8" type="ORF">SAMN04487906_2294</name>
</gene>
<protein>
    <recommendedName>
        <fullName evidence="10">TonB dependent receptor</fullName>
    </recommendedName>
</protein>
<comment type="subcellular location">
    <subcellularLocation>
        <location evidence="1">Cell outer membrane</location>
        <topology evidence="1">Multi-pass membrane protein</topology>
    </subcellularLocation>
</comment>
<dbReference type="Gene3D" id="2.40.170.20">
    <property type="entry name" value="TonB-dependent receptor, beta-barrel domain"/>
    <property type="match status" value="1"/>
</dbReference>
<evidence type="ECO:0000256" key="2">
    <source>
        <dbReference type="ARBA" id="ARBA00022448"/>
    </source>
</evidence>
<evidence type="ECO:0000256" key="6">
    <source>
        <dbReference type="ARBA" id="ARBA00023136"/>
    </source>
</evidence>
<evidence type="ECO:0000256" key="4">
    <source>
        <dbReference type="ARBA" id="ARBA00022692"/>
    </source>
</evidence>
<dbReference type="Proteomes" id="UP000183209">
    <property type="component" value="Unassembled WGS sequence"/>
</dbReference>
<evidence type="ECO:0000313" key="9">
    <source>
        <dbReference type="Proteomes" id="UP000183209"/>
    </source>
</evidence>
<organism evidence="8 9">
    <name type="scientific">Zhouia amylolytica</name>
    <dbReference type="NCBI Taxonomy" id="376730"/>
    <lineage>
        <taxon>Bacteria</taxon>
        <taxon>Pseudomonadati</taxon>
        <taxon>Bacteroidota</taxon>
        <taxon>Flavobacteriia</taxon>
        <taxon>Flavobacteriales</taxon>
        <taxon>Flavobacteriaceae</taxon>
        <taxon>Zhouia</taxon>
    </lineage>
</organism>
<accession>A0A1I6U191</accession>
<evidence type="ECO:0000256" key="7">
    <source>
        <dbReference type="ARBA" id="ARBA00023237"/>
    </source>
</evidence>
<reference evidence="8 9" key="1">
    <citation type="submission" date="2016-10" db="EMBL/GenBank/DDBJ databases">
        <authorList>
            <person name="de Groot N.N."/>
        </authorList>
    </citation>
    <scope>NUCLEOTIDE SEQUENCE [LARGE SCALE GENOMIC DNA]</scope>
    <source>
        <strain evidence="8 9">CGMCC 1.6114</strain>
    </source>
</reference>
<evidence type="ECO:0000256" key="1">
    <source>
        <dbReference type="ARBA" id="ARBA00004571"/>
    </source>
</evidence>
<name>A0A1I6U191_9FLAO</name>
<dbReference type="GO" id="GO:0044718">
    <property type="term" value="P:siderophore transmembrane transport"/>
    <property type="evidence" value="ECO:0007669"/>
    <property type="project" value="TreeGrafter"/>
</dbReference>
<evidence type="ECO:0000256" key="5">
    <source>
        <dbReference type="ARBA" id="ARBA00022729"/>
    </source>
</evidence>
<keyword evidence="2" id="KW-0813">Transport</keyword>
<evidence type="ECO:0000313" key="8">
    <source>
        <dbReference type="EMBL" id="SFS95185.1"/>
    </source>
</evidence>
<keyword evidence="3" id="KW-1134">Transmembrane beta strand</keyword>
<dbReference type="SUPFAM" id="SSF56935">
    <property type="entry name" value="Porins"/>
    <property type="match status" value="1"/>
</dbReference>
<dbReference type="PANTHER" id="PTHR30069:SF29">
    <property type="entry name" value="HEMOGLOBIN AND HEMOGLOBIN-HAPTOGLOBIN-BINDING PROTEIN 1-RELATED"/>
    <property type="match status" value="1"/>
</dbReference>
<dbReference type="InterPro" id="IPR039426">
    <property type="entry name" value="TonB-dep_rcpt-like"/>
</dbReference>